<evidence type="ECO:0000256" key="5">
    <source>
        <dbReference type="ARBA" id="ARBA00018292"/>
    </source>
</evidence>
<dbReference type="RefSeq" id="XP_068352274.1">
    <property type="nucleotide sequence ID" value="XM_068509689.1"/>
</dbReference>
<evidence type="ECO:0000256" key="2">
    <source>
        <dbReference type="ARBA" id="ARBA00004857"/>
    </source>
</evidence>
<dbReference type="GO" id="GO:0005975">
    <property type="term" value="P:carbohydrate metabolic process"/>
    <property type="evidence" value="ECO:0007669"/>
    <property type="project" value="InterPro"/>
</dbReference>
<dbReference type="GeneID" id="94844393"/>
<comment type="similarity">
    <text evidence="3">Belongs to the transaldolase family. Type 1 subfamily.</text>
</comment>
<evidence type="ECO:0000256" key="4">
    <source>
        <dbReference type="ARBA" id="ARBA00013151"/>
    </source>
</evidence>
<dbReference type="InterPro" id="IPR013785">
    <property type="entry name" value="Aldolase_TIM"/>
</dbReference>
<dbReference type="EMBL" id="MLAK01001022">
    <property type="protein sequence ID" value="OHS99137.1"/>
    <property type="molecule type" value="Genomic_DNA"/>
</dbReference>
<dbReference type="UniPathway" id="UPA00115">
    <property type="reaction ID" value="UER00414"/>
</dbReference>
<comment type="subcellular location">
    <subcellularLocation>
        <location evidence="1">Cytoplasm</location>
    </subcellularLocation>
</comment>
<keyword evidence="8 10" id="KW-0570">Pentose shunt</keyword>
<evidence type="ECO:0000256" key="3">
    <source>
        <dbReference type="ARBA" id="ARBA00008012"/>
    </source>
</evidence>
<dbReference type="OrthoDB" id="2015515at2759"/>
<dbReference type="AlphaFoldDB" id="A0A1J4JKI2"/>
<proteinExistence type="inferred from homology"/>
<dbReference type="PANTHER" id="PTHR10683">
    <property type="entry name" value="TRANSALDOLASE"/>
    <property type="match status" value="1"/>
</dbReference>
<sequence length="327" mass="36602">MTNRLEQLKKYTTVVADTGDFQEGKAYGAKEATTNPSLILLAAKKPEYEPLIQEAVDYAISKTKGKPIEQTLNAAMDKCIVNFGVEWLKNIPGRVSTEVDARLSFDTEGTVKKAKELIEIYKSLGIDSERVLIKIAATWEGIEAARQLEEVNIHTNVTLLFAQVQAIAAAQNAKATLISPFVGRIYDWYKNKTGQSVFPGDTDPGVQSVKKIYAYFKKFGLKTIVMGASFRNIEEIAELAGCDNLTISPGLLKQLQESNEPLERKLSPDTKWGDDIKHIDVDEKTFRWLLNEDEMATEKLAEGIRRFGADIVTLEKQLLERIQKTLK</sequence>
<organism evidence="11 12">
    <name type="scientific">Tritrichomonas foetus</name>
    <dbReference type="NCBI Taxonomy" id="1144522"/>
    <lineage>
        <taxon>Eukaryota</taxon>
        <taxon>Metamonada</taxon>
        <taxon>Parabasalia</taxon>
        <taxon>Tritrichomonadida</taxon>
        <taxon>Tritrichomonadidae</taxon>
        <taxon>Tritrichomonas</taxon>
    </lineage>
</organism>
<dbReference type="Pfam" id="PF00923">
    <property type="entry name" value="TAL_FSA"/>
    <property type="match status" value="1"/>
</dbReference>
<keyword evidence="9" id="KW-0704">Schiff base</keyword>
<dbReference type="Gene3D" id="3.20.20.70">
    <property type="entry name" value="Aldolase class I"/>
    <property type="match status" value="1"/>
</dbReference>
<name>A0A1J4JKI2_9EUKA</name>
<comment type="catalytic activity">
    <reaction evidence="10">
        <text>D-sedoheptulose 7-phosphate + D-glyceraldehyde 3-phosphate = D-erythrose 4-phosphate + beta-D-fructose 6-phosphate</text>
        <dbReference type="Rhea" id="RHEA:17053"/>
        <dbReference type="ChEBI" id="CHEBI:16897"/>
        <dbReference type="ChEBI" id="CHEBI:57483"/>
        <dbReference type="ChEBI" id="CHEBI:57634"/>
        <dbReference type="ChEBI" id="CHEBI:59776"/>
        <dbReference type="EC" id="2.2.1.2"/>
    </reaction>
</comment>
<dbReference type="EC" id="2.2.1.2" evidence="4 10"/>
<dbReference type="GO" id="GO:0005737">
    <property type="term" value="C:cytoplasm"/>
    <property type="evidence" value="ECO:0007669"/>
    <property type="project" value="UniProtKB-SubCell"/>
</dbReference>
<dbReference type="InterPro" id="IPR004730">
    <property type="entry name" value="Transaldolase_1"/>
</dbReference>
<comment type="pathway">
    <text evidence="2 10">Carbohydrate degradation; pentose phosphate pathway; D-glyceraldehyde 3-phosphate and beta-D-fructose 6-phosphate from D-ribose 5-phosphate and D-xylulose 5-phosphate (non-oxidative stage): step 2/3.</text>
</comment>
<dbReference type="PROSITE" id="PS00958">
    <property type="entry name" value="TRANSALDOLASE_2"/>
    <property type="match status" value="1"/>
</dbReference>
<comment type="function">
    <text evidence="10">Catalyzes the rate-limiting step of the non-oxidative phase in the pentose phosphate pathway. Catalyzes the reversible conversion of sedheptulose-7-phosphate and D-glyceraldehyde 3-phosphate into erythrose-4-phosphate and beta-D-fructose 6-phosphate.</text>
</comment>
<keyword evidence="6" id="KW-0963">Cytoplasm</keyword>
<comment type="caution">
    <text evidence="11">The sequence shown here is derived from an EMBL/GenBank/DDBJ whole genome shotgun (WGS) entry which is preliminary data.</text>
</comment>
<dbReference type="InterPro" id="IPR018225">
    <property type="entry name" value="Transaldolase_AS"/>
</dbReference>
<dbReference type="VEuPathDB" id="TrichDB:TRFO_34491"/>
<evidence type="ECO:0000256" key="7">
    <source>
        <dbReference type="ARBA" id="ARBA00022679"/>
    </source>
</evidence>
<dbReference type="Proteomes" id="UP000179807">
    <property type="component" value="Unassembled WGS sequence"/>
</dbReference>
<evidence type="ECO:0000313" key="12">
    <source>
        <dbReference type="Proteomes" id="UP000179807"/>
    </source>
</evidence>
<evidence type="ECO:0000256" key="1">
    <source>
        <dbReference type="ARBA" id="ARBA00004496"/>
    </source>
</evidence>
<evidence type="ECO:0000256" key="8">
    <source>
        <dbReference type="ARBA" id="ARBA00023126"/>
    </source>
</evidence>
<reference evidence="11" key="1">
    <citation type="submission" date="2016-10" db="EMBL/GenBank/DDBJ databases">
        <authorList>
            <person name="Benchimol M."/>
            <person name="Almeida L.G."/>
            <person name="Vasconcelos A.T."/>
            <person name="Perreira-Neves A."/>
            <person name="Rosa I.A."/>
            <person name="Tasca T."/>
            <person name="Bogo M.R."/>
            <person name="de Souza W."/>
        </authorList>
    </citation>
    <scope>NUCLEOTIDE SEQUENCE [LARGE SCALE GENOMIC DNA]</scope>
    <source>
        <strain evidence="11">K</strain>
    </source>
</reference>
<dbReference type="GO" id="GO:0004801">
    <property type="term" value="F:transaldolase activity"/>
    <property type="evidence" value="ECO:0007669"/>
    <property type="project" value="UniProtKB-EC"/>
</dbReference>
<dbReference type="FunFam" id="3.20.20.70:FF:000002">
    <property type="entry name" value="Transaldolase"/>
    <property type="match status" value="1"/>
</dbReference>
<dbReference type="CDD" id="cd00957">
    <property type="entry name" value="Transaldolase_TalAB"/>
    <property type="match status" value="1"/>
</dbReference>
<dbReference type="InterPro" id="IPR001585">
    <property type="entry name" value="TAL/FSA"/>
</dbReference>
<protein>
    <recommendedName>
        <fullName evidence="5 10">Transaldolase</fullName>
        <ecNumber evidence="4 10">2.2.1.2</ecNumber>
    </recommendedName>
</protein>
<evidence type="ECO:0000313" key="11">
    <source>
        <dbReference type="EMBL" id="OHS99137.1"/>
    </source>
</evidence>
<accession>A0A1J4JKI2</accession>
<dbReference type="GO" id="GO:0009052">
    <property type="term" value="P:pentose-phosphate shunt, non-oxidative branch"/>
    <property type="evidence" value="ECO:0007669"/>
    <property type="project" value="TreeGrafter"/>
</dbReference>
<dbReference type="SUPFAM" id="SSF51569">
    <property type="entry name" value="Aldolase"/>
    <property type="match status" value="1"/>
</dbReference>
<keyword evidence="7 10" id="KW-0808">Transferase</keyword>
<evidence type="ECO:0000256" key="10">
    <source>
        <dbReference type="RuleBase" id="RU000501"/>
    </source>
</evidence>
<dbReference type="PANTHER" id="PTHR10683:SF18">
    <property type="entry name" value="TRANSALDOLASE"/>
    <property type="match status" value="1"/>
</dbReference>
<dbReference type="NCBIfam" id="TIGR00874">
    <property type="entry name" value="talAB"/>
    <property type="match status" value="1"/>
</dbReference>
<keyword evidence="12" id="KW-1185">Reference proteome</keyword>
<evidence type="ECO:0000256" key="9">
    <source>
        <dbReference type="ARBA" id="ARBA00023270"/>
    </source>
</evidence>
<gene>
    <name evidence="11" type="primary">tal</name>
    <name evidence="11" type="ORF">TRFO_34491</name>
</gene>
<evidence type="ECO:0000256" key="6">
    <source>
        <dbReference type="ARBA" id="ARBA00022490"/>
    </source>
</evidence>